<dbReference type="GO" id="GO:0005829">
    <property type="term" value="C:cytosol"/>
    <property type="evidence" value="ECO:0007669"/>
    <property type="project" value="TreeGrafter"/>
</dbReference>
<accession>A0A934R4H0</accession>
<dbReference type="GO" id="GO:0043024">
    <property type="term" value="F:ribosomal small subunit binding"/>
    <property type="evidence" value="ECO:0007669"/>
    <property type="project" value="TreeGrafter"/>
</dbReference>
<evidence type="ECO:0000313" key="3">
    <source>
        <dbReference type="EMBL" id="MBK1816749.1"/>
    </source>
</evidence>
<dbReference type="AlphaFoldDB" id="A0A934R4H0"/>
<dbReference type="RefSeq" id="WP_200351675.1">
    <property type="nucleotide sequence ID" value="NZ_BAABHZ010000006.1"/>
</dbReference>
<reference evidence="3" key="1">
    <citation type="submission" date="2021-01" db="EMBL/GenBank/DDBJ databases">
        <title>Modified the classification status of verrucomicrobia.</title>
        <authorList>
            <person name="Feng X."/>
        </authorList>
    </citation>
    <scope>NUCLEOTIDE SEQUENCE</scope>
    <source>
        <strain evidence="3">JCM 18052</strain>
    </source>
</reference>
<dbReference type="InterPro" id="IPR000238">
    <property type="entry name" value="RbfA"/>
</dbReference>
<dbReference type="GO" id="GO:0030490">
    <property type="term" value="P:maturation of SSU-rRNA"/>
    <property type="evidence" value="ECO:0007669"/>
    <property type="project" value="UniProtKB-UniRule"/>
</dbReference>
<comment type="subunit">
    <text evidence="2">Monomer. Binds 30S ribosomal subunits, but not 50S ribosomal subunits or 70S ribosomes.</text>
</comment>
<keyword evidence="1 2" id="KW-0690">Ribosome biogenesis</keyword>
<dbReference type="Gene3D" id="3.30.300.20">
    <property type="match status" value="1"/>
</dbReference>
<comment type="caution">
    <text evidence="3">The sequence shown here is derived from an EMBL/GenBank/DDBJ whole genome shotgun (WGS) entry which is preliminary data.</text>
</comment>
<dbReference type="InterPro" id="IPR023799">
    <property type="entry name" value="RbfA_dom_sf"/>
</dbReference>
<dbReference type="HAMAP" id="MF_00003">
    <property type="entry name" value="RbfA"/>
    <property type="match status" value="1"/>
</dbReference>
<dbReference type="EMBL" id="JAENIK010000011">
    <property type="protein sequence ID" value="MBK1816749.1"/>
    <property type="molecule type" value="Genomic_DNA"/>
</dbReference>
<evidence type="ECO:0000256" key="2">
    <source>
        <dbReference type="HAMAP-Rule" id="MF_00003"/>
    </source>
</evidence>
<dbReference type="PANTHER" id="PTHR33515">
    <property type="entry name" value="RIBOSOME-BINDING FACTOR A, CHLOROPLASTIC-RELATED"/>
    <property type="match status" value="1"/>
</dbReference>
<dbReference type="Proteomes" id="UP000600139">
    <property type="component" value="Unassembled WGS sequence"/>
</dbReference>
<gene>
    <name evidence="2 3" type="primary">rbfA</name>
    <name evidence="3" type="ORF">JIN84_14075</name>
</gene>
<dbReference type="InterPro" id="IPR015946">
    <property type="entry name" value="KH_dom-like_a/b"/>
</dbReference>
<comment type="function">
    <text evidence="2">One of several proteins that assist in the late maturation steps of the functional core of the 30S ribosomal subunit. Associates with free 30S ribosomal subunits (but not with 30S subunits that are part of 70S ribosomes or polysomes). Required for efficient processing of 16S rRNA. May interact with the 5'-terminal helix region of 16S rRNA.</text>
</comment>
<dbReference type="InterPro" id="IPR020053">
    <property type="entry name" value="Ribosome-bd_factorA_CS"/>
</dbReference>
<evidence type="ECO:0000313" key="4">
    <source>
        <dbReference type="Proteomes" id="UP000600139"/>
    </source>
</evidence>
<comment type="subcellular location">
    <subcellularLocation>
        <location evidence="2">Cytoplasm</location>
    </subcellularLocation>
</comment>
<sequence length="121" mass="13914">MSRRLDRVNELLRREIGQIIQKDYEWHNRLVTVSDVEVTQDLKEGKVWIGVLGGEANSVLEKLNKEHGSIQSKVMKRVVLKSTPVLRFHHDASAVRGVEIVNLLEEVDKLPKAPEEDEEKH</sequence>
<proteinExistence type="inferred from homology"/>
<dbReference type="SUPFAM" id="SSF89919">
    <property type="entry name" value="Ribosome-binding factor A, RbfA"/>
    <property type="match status" value="1"/>
</dbReference>
<comment type="similarity">
    <text evidence="2">Belongs to the RbfA family.</text>
</comment>
<dbReference type="Pfam" id="PF02033">
    <property type="entry name" value="RBFA"/>
    <property type="match status" value="1"/>
</dbReference>
<dbReference type="PROSITE" id="PS01319">
    <property type="entry name" value="RBFA"/>
    <property type="match status" value="1"/>
</dbReference>
<name>A0A934R4H0_9BACT</name>
<dbReference type="NCBIfam" id="TIGR00082">
    <property type="entry name" value="rbfA"/>
    <property type="match status" value="1"/>
</dbReference>
<organism evidence="3 4">
    <name type="scientific">Luteolibacter yonseiensis</name>
    <dbReference type="NCBI Taxonomy" id="1144680"/>
    <lineage>
        <taxon>Bacteria</taxon>
        <taxon>Pseudomonadati</taxon>
        <taxon>Verrucomicrobiota</taxon>
        <taxon>Verrucomicrobiia</taxon>
        <taxon>Verrucomicrobiales</taxon>
        <taxon>Verrucomicrobiaceae</taxon>
        <taxon>Luteolibacter</taxon>
    </lineage>
</organism>
<keyword evidence="2" id="KW-0963">Cytoplasm</keyword>
<dbReference type="PANTHER" id="PTHR33515:SF1">
    <property type="entry name" value="RIBOSOME-BINDING FACTOR A, CHLOROPLASTIC-RELATED"/>
    <property type="match status" value="1"/>
</dbReference>
<protein>
    <recommendedName>
        <fullName evidence="2">Ribosome-binding factor A</fullName>
    </recommendedName>
</protein>
<evidence type="ECO:0000256" key="1">
    <source>
        <dbReference type="ARBA" id="ARBA00022517"/>
    </source>
</evidence>
<keyword evidence="4" id="KW-1185">Reference proteome</keyword>